<proteinExistence type="predicted"/>
<evidence type="ECO:0000313" key="2">
    <source>
        <dbReference type="WBParaSite" id="ACRNAN_scaffold932.g22120.t1"/>
    </source>
</evidence>
<accession>A0A914EQ01</accession>
<evidence type="ECO:0000313" key="1">
    <source>
        <dbReference type="Proteomes" id="UP000887540"/>
    </source>
</evidence>
<reference evidence="2" key="1">
    <citation type="submission" date="2022-11" db="UniProtKB">
        <authorList>
            <consortium name="WormBaseParasite"/>
        </authorList>
    </citation>
    <scope>IDENTIFICATION</scope>
</reference>
<sequence>MTSDQLTHNLPRIHRLGHNECPLGRAFQQIYMLNSLLNMIRFYSHLYGKYCIHKAEEIVRFHWSLARLLRNIPVLLAYI</sequence>
<dbReference type="WBParaSite" id="ACRNAN_scaffold932.g22120.t1">
    <property type="protein sequence ID" value="ACRNAN_scaffold932.g22120.t1"/>
    <property type="gene ID" value="ACRNAN_scaffold932.g22120"/>
</dbReference>
<keyword evidence="1" id="KW-1185">Reference proteome</keyword>
<dbReference type="AlphaFoldDB" id="A0A914EQ01"/>
<protein>
    <submittedName>
        <fullName evidence="2">Uncharacterized protein</fullName>
    </submittedName>
</protein>
<organism evidence="1 2">
    <name type="scientific">Acrobeloides nanus</name>
    <dbReference type="NCBI Taxonomy" id="290746"/>
    <lineage>
        <taxon>Eukaryota</taxon>
        <taxon>Metazoa</taxon>
        <taxon>Ecdysozoa</taxon>
        <taxon>Nematoda</taxon>
        <taxon>Chromadorea</taxon>
        <taxon>Rhabditida</taxon>
        <taxon>Tylenchina</taxon>
        <taxon>Cephalobomorpha</taxon>
        <taxon>Cephaloboidea</taxon>
        <taxon>Cephalobidae</taxon>
        <taxon>Acrobeloides</taxon>
    </lineage>
</organism>
<name>A0A914EQ01_9BILA</name>
<dbReference type="Proteomes" id="UP000887540">
    <property type="component" value="Unplaced"/>
</dbReference>